<feature type="coiled-coil region" evidence="1">
    <location>
        <begin position="151"/>
        <end position="178"/>
    </location>
</feature>
<feature type="non-terminal residue" evidence="2">
    <location>
        <position position="1"/>
    </location>
</feature>
<organism evidence="2">
    <name type="scientific">Arion vulgaris</name>
    <dbReference type="NCBI Taxonomy" id="1028688"/>
    <lineage>
        <taxon>Eukaryota</taxon>
        <taxon>Metazoa</taxon>
        <taxon>Spiralia</taxon>
        <taxon>Lophotrochozoa</taxon>
        <taxon>Mollusca</taxon>
        <taxon>Gastropoda</taxon>
        <taxon>Heterobranchia</taxon>
        <taxon>Euthyneura</taxon>
        <taxon>Panpulmonata</taxon>
        <taxon>Eupulmonata</taxon>
        <taxon>Stylommatophora</taxon>
        <taxon>Helicina</taxon>
        <taxon>Arionoidea</taxon>
        <taxon>Arionidae</taxon>
        <taxon>Arion</taxon>
    </lineage>
</organism>
<feature type="non-terminal residue" evidence="2">
    <location>
        <position position="216"/>
    </location>
</feature>
<evidence type="ECO:0000313" key="2">
    <source>
        <dbReference type="EMBL" id="CEK54595.1"/>
    </source>
</evidence>
<reference evidence="2" key="1">
    <citation type="submission" date="2014-12" db="EMBL/GenBank/DDBJ databases">
        <title>Insight into the proteome of Arion vulgaris.</title>
        <authorList>
            <person name="Aradska J."/>
            <person name="Bulat T."/>
            <person name="Smidak R."/>
            <person name="Sarate P."/>
            <person name="Gangsoo J."/>
            <person name="Sialana F."/>
            <person name="Bilban M."/>
            <person name="Lubec G."/>
        </authorList>
    </citation>
    <scope>NUCLEOTIDE SEQUENCE</scope>
    <source>
        <tissue evidence="2">Skin</tissue>
    </source>
</reference>
<keyword evidence="1" id="KW-0175">Coiled coil</keyword>
<gene>
    <name evidence="2" type="primary">ORF23207</name>
</gene>
<name>A0A0B6YGG0_9EUPU</name>
<dbReference type="EMBL" id="HACG01007730">
    <property type="protein sequence ID" value="CEK54595.1"/>
    <property type="molecule type" value="Transcribed_RNA"/>
</dbReference>
<sequence length="216" mass="24211">ADTYGTEKKFLSLKNIKSSVCDNKTKEKDFPPQDSSLNNIKSKIYTDYKLQEQNLSKGSSSASVASRSVAYRPLSDNSKNVGGVLSQCDDRLEIHKEESLKEDVHLRHCVTPVSYTDVDSTASLSRHTCLIAEDLLKNSQLNQNCSKSMVAMTKEERIRRQKEKQEAYRKKLKQVQQITDSTRSPDTCIVGASNLNPEIDSVKANTDLPSEAYDQT</sequence>
<protein>
    <submittedName>
        <fullName evidence="2">Uncharacterized protein</fullName>
    </submittedName>
</protein>
<dbReference type="AlphaFoldDB" id="A0A0B6YGG0"/>
<accession>A0A0B6YGG0</accession>
<proteinExistence type="predicted"/>
<evidence type="ECO:0000256" key="1">
    <source>
        <dbReference type="SAM" id="Coils"/>
    </source>
</evidence>